<feature type="compositionally biased region" description="Gly residues" evidence="1">
    <location>
        <begin position="735"/>
        <end position="747"/>
    </location>
</feature>
<reference evidence="3" key="2">
    <citation type="submission" date="2023-05" db="EMBL/GenBank/DDBJ databases">
        <authorList>
            <consortium name="Lawrence Berkeley National Laboratory"/>
            <person name="Steindorff A."/>
            <person name="Hensen N."/>
            <person name="Bonometti L."/>
            <person name="Westerberg I."/>
            <person name="Brannstrom I.O."/>
            <person name="Guillou S."/>
            <person name="Cros-Aarteil S."/>
            <person name="Calhoun S."/>
            <person name="Haridas S."/>
            <person name="Kuo A."/>
            <person name="Mondo S."/>
            <person name="Pangilinan J."/>
            <person name="Riley R."/>
            <person name="Labutti K."/>
            <person name="Andreopoulos B."/>
            <person name="Lipzen A."/>
            <person name="Chen C."/>
            <person name="Yanf M."/>
            <person name="Daum C."/>
            <person name="Ng V."/>
            <person name="Clum A."/>
            <person name="Ohm R."/>
            <person name="Martin F."/>
            <person name="Silar P."/>
            <person name="Natvig D."/>
            <person name="Lalanne C."/>
            <person name="Gautier V."/>
            <person name="Ament-Velasquez S.L."/>
            <person name="Kruys A."/>
            <person name="Hutchinson M.I."/>
            <person name="Powell A.J."/>
            <person name="Barry K."/>
            <person name="Miller A.N."/>
            <person name="Grigoriev I.V."/>
            <person name="Debuchy R."/>
            <person name="Gladieux P."/>
            <person name="Thoren M.H."/>
            <person name="Johannesson H."/>
        </authorList>
    </citation>
    <scope>NUCLEOTIDE SEQUENCE</scope>
    <source>
        <strain evidence="3">CBS 538.74</strain>
    </source>
</reference>
<dbReference type="PANTHER" id="PTHR36205">
    <property type="entry name" value="CHROMOSOME 19, WHOLE GENOME SHOTGUN SEQUENCE"/>
    <property type="match status" value="1"/>
</dbReference>
<keyword evidence="2" id="KW-0472">Membrane</keyword>
<keyword evidence="2" id="KW-0812">Transmembrane</keyword>
<feature type="transmembrane region" description="Helical" evidence="2">
    <location>
        <begin position="46"/>
        <end position="67"/>
    </location>
</feature>
<keyword evidence="2" id="KW-1133">Transmembrane helix</keyword>
<evidence type="ECO:0000313" key="4">
    <source>
        <dbReference type="Proteomes" id="UP001302745"/>
    </source>
</evidence>
<dbReference type="EMBL" id="MU856957">
    <property type="protein sequence ID" value="KAK4152904.1"/>
    <property type="molecule type" value="Genomic_DNA"/>
</dbReference>
<reference evidence="3" key="1">
    <citation type="journal article" date="2023" name="Mol. Phylogenet. Evol.">
        <title>Genome-scale phylogeny and comparative genomics of the fungal order Sordariales.</title>
        <authorList>
            <person name="Hensen N."/>
            <person name="Bonometti L."/>
            <person name="Westerberg I."/>
            <person name="Brannstrom I.O."/>
            <person name="Guillou S."/>
            <person name="Cros-Aarteil S."/>
            <person name="Calhoun S."/>
            <person name="Haridas S."/>
            <person name="Kuo A."/>
            <person name="Mondo S."/>
            <person name="Pangilinan J."/>
            <person name="Riley R."/>
            <person name="LaButti K."/>
            <person name="Andreopoulos B."/>
            <person name="Lipzen A."/>
            <person name="Chen C."/>
            <person name="Yan M."/>
            <person name="Daum C."/>
            <person name="Ng V."/>
            <person name="Clum A."/>
            <person name="Steindorff A."/>
            <person name="Ohm R.A."/>
            <person name="Martin F."/>
            <person name="Silar P."/>
            <person name="Natvig D.O."/>
            <person name="Lalanne C."/>
            <person name="Gautier V."/>
            <person name="Ament-Velasquez S.L."/>
            <person name="Kruys A."/>
            <person name="Hutchinson M.I."/>
            <person name="Powell A.J."/>
            <person name="Barry K."/>
            <person name="Miller A.N."/>
            <person name="Grigoriev I.V."/>
            <person name="Debuchy R."/>
            <person name="Gladieux P."/>
            <person name="Hiltunen Thoren M."/>
            <person name="Johannesson H."/>
        </authorList>
    </citation>
    <scope>NUCLEOTIDE SEQUENCE</scope>
    <source>
        <strain evidence="3">CBS 538.74</strain>
    </source>
</reference>
<dbReference type="AlphaFoldDB" id="A0AAN6ZWN8"/>
<feature type="region of interest" description="Disordered" evidence="1">
    <location>
        <begin position="308"/>
        <end position="342"/>
    </location>
</feature>
<organism evidence="3 4">
    <name type="scientific">Chaetomidium leptoderma</name>
    <dbReference type="NCBI Taxonomy" id="669021"/>
    <lineage>
        <taxon>Eukaryota</taxon>
        <taxon>Fungi</taxon>
        <taxon>Dikarya</taxon>
        <taxon>Ascomycota</taxon>
        <taxon>Pezizomycotina</taxon>
        <taxon>Sordariomycetes</taxon>
        <taxon>Sordariomycetidae</taxon>
        <taxon>Sordariales</taxon>
        <taxon>Chaetomiaceae</taxon>
        <taxon>Chaetomidium</taxon>
    </lineage>
</organism>
<evidence type="ECO:0008006" key="5">
    <source>
        <dbReference type="Google" id="ProtNLM"/>
    </source>
</evidence>
<evidence type="ECO:0000256" key="1">
    <source>
        <dbReference type="SAM" id="MobiDB-lite"/>
    </source>
</evidence>
<name>A0AAN6ZWN8_9PEZI</name>
<comment type="caution">
    <text evidence="3">The sequence shown here is derived from an EMBL/GenBank/DDBJ whole genome shotgun (WGS) entry which is preliminary data.</text>
</comment>
<feature type="compositionally biased region" description="Basic and acidic residues" evidence="1">
    <location>
        <begin position="328"/>
        <end position="337"/>
    </location>
</feature>
<evidence type="ECO:0000313" key="3">
    <source>
        <dbReference type="EMBL" id="KAK4152904.1"/>
    </source>
</evidence>
<keyword evidence="4" id="KW-1185">Reference proteome</keyword>
<proteinExistence type="predicted"/>
<gene>
    <name evidence="3" type="ORF">C8A00DRAFT_44091</name>
</gene>
<evidence type="ECO:0000256" key="2">
    <source>
        <dbReference type="SAM" id="Phobius"/>
    </source>
</evidence>
<protein>
    <recommendedName>
        <fullName evidence="5">Major facilitator superfamily transporter</fullName>
    </recommendedName>
</protein>
<dbReference type="Proteomes" id="UP001302745">
    <property type="component" value="Unassembled WGS sequence"/>
</dbReference>
<dbReference type="PANTHER" id="PTHR36205:SF3">
    <property type="entry name" value="MAJOR FACILITATOR SUPERFAMILY TRANSPORTER"/>
    <property type="match status" value="1"/>
</dbReference>
<feature type="compositionally biased region" description="Basic and acidic residues" evidence="1">
    <location>
        <begin position="749"/>
        <end position="758"/>
    </location>
</feature>
<dbReference type="InterPro" id="IPR021822">
    <property type="entry name" value="DUF3405"/>
</dbReference>
<accession>A0AAN6ZWN8</accession>
<feature type="region of interest" description="Disordered" evidence="1">
    <location>
        <begin position="734"/>
        <end position="759"/>
    </location>
</feature>
<sequence length="784" mass="87932">MERPSFLSRSSSSLSSLLSNDEKSLLPHTVYRKPKIRVRTLLAHCLYRRVILWTAAGIVLICLTLTASRPGFRSERLLDLVKSKQDEKGSIGVSGASGTSGANIVNSVSGGPGTVLVVGSEKAQVPAWRSDMPNWLRFRHLDGFFVGLKALVPASDYRPEHPRPAGEDSPYPLTLSYTGMPTPTPFVPQPDYKSPGYTAQYHEVAPCYLDKEKKIPVPDLYAYNGIVQGQPEPAIGSHSLLGLRDDVCFDRFGRYGPYGLGYSFDEGGVEVGMDTDRTGSEAVWARTGKINYDAVDWGDAQTRCFGSNKKRFSDGEMQSQPSPTASAEHADQSTLHRERQKKKIPRTAVMVRVYTGYQWTHHAVLNFRAMISELALRSGGEYTVHFLLHVRDNNEAIWADPVTAQRVLDDNVPAEFHSICTFWTEEQMRLIYPGQFGRAFTNPSSGDIHGVYRSAHMPLQHFAMSHPEYAYFWNWELDMRWLGNYYELFDRLGKWGKQESRVEAWERSAKYYIPKYHGDWANFTALVHNETRASGRPAVFGPVAFAGRAPLRSELSGQSFIPPSCASRNDAAADCGVGEDADLITLNPLFDADESGWIFASDVTGYNTNLPQPPRRCAIITASRLSRRLLAVMHEENWRLHHSMFSEMFPATMALHHGLKAVYAPHPVSVDREWDLDAVDAAFNGGRDHSSGGRGSPFDLRNEHNHKGTSWYYHSEFAGLLWRRWLGYAQYDGRGPNGGRSGEGTLRGGKREEERAEGTGRMCLQSMLVHPIKWEHPSELEDYV</sequence>
<dbReference type="Pfam" id="PF11885">
    <property type="entry name" value="DUF3405"/>
    <property type="match status" value="1"/>
</dbReference>
<feature type="compositionally biased region" description="Polar residues" evidence="1">
    <location>
        <begin position="316"/>
        <end position="325"/>
    </location>
</feature>